<protein>
    <submittedName>
        <fullName evidence="1">Uncharacterized protein</fullName>
    </submittedName>
</protein>
<accession>A0A0K2SZN0</accession>
<name>A0A0K2SZN0_LEPSM</name>
<dbReference type="AlphaFoldDB" id="A0A0K2SZN0"/>
<organism evidence="1">
    <name type="scientific">Lepeophtheirus salmonis</name>
    <name type="common">Salmon louse</name>
    <name type="synonym">Caligus salmonis</name>
    <dbReference type="NCBI Taxonomy" id="72036"/>
    <lineage>
        <taxon>Eukaryota</taxon>
        <taxon>Metazoa</taxon>
        <taxon>Ecdysozoa</taxon>
        <taxon>Arthropoda</taxon>
        <taxon>Crustacea</taxon>
        <taxon>Multicrustacea</taxon>
        <taxon>Hexanauplia</taxon>
        <taxon>Copepoda</taxon>
        <taxon>Siphonostomatoida</taxon>
        <taxon>Caligidae</taxon>
        <taxon>Lepeophtheirus</taxon>
    </lineage>
</organism>
<evidence type="ECO:0000313" key="1">
    <source>
        <dbReference type="EMBL" id="CDW18686.1"/>
    </source>
</evidence>
<reference evidence="1" key="1">
    <citation type="submission" date="2014-05" db="EMBL/GenBank/DDBJ databases">
        <authorList>
            <person name="Chronopoulou M."/>
        </authorList>
    </citation>
    <scope>NUCLEOTIDE SEQUENCE</scope>
    <source>
        <tissue evidence="1">Whole organism</tissue>
    </source>
</reference>
<dbReference type="EMBL" id="HACA01001325">
    <property type="protein sequence ID" value="CDW18686.1"/>
    <property type="molecule type" value="Transcribed_RNA"/>
</dbReference>
<sequence>MEWLVLSMKVMGGGNFQLPLTLRLNQDCLENVFSWIRAITGNYSSIHRGSPQKTKNNFN</sequence>
<proteinExistence type="predicted"/>